<dbReference type="SUPFAM" id="SSF53187">
    <property type="entry name" value="Zn-dependent exopeptidases"/>
    <property type="match status" value="1"/>
</dbReference>
<accession>A0ABT1DXN2</accession>
<protein>
    <submittedName>
        <fullName evidence="1">Uncharacterized protein</fullName>
    </submittedName>
</protein>
<name>A0ABT1DXN2_9ACTN</name>
<proteinExistence type="predicted"/>
<keyword evidence="2" id="KW-1185">Reference proteome</keyword>
<dbReference type="PANTHER" id="PTHR11014">
    <property type="entry name" value="PEPTIDASE M20 FAMILY MEMBER"/>
    <property type="match status" value="1"/>
</dbReference>
<evidence type="ECO:0000313" key="2">
    <source>
        <dbReference type="Proteomes" id="UP001523369"/>
    </source>
</evidence>
<gene>
    <name evidence="1" type="ORF">M1L60_33655</name>
</gene>
<dbReference type="Gene3D" id="3.30.70.360">
    <property type="match status" value="1"/>
</dbReference>
<organism evidence="1 2">
    <name type="scientific">Paractinoplanes aksuensis</name>
    <dbReference type="NCBI Taxonomy" id="2939490"/>
    <lineage>
        <taxon>Bacteria</taxon>
        <taxon>Bacillati</taxon>
        <taxon>Actinomycetota</taxon>
        <taxon>Actinomycetes</taxon>
        <taxon>Micromonosporales</taxon>
        <taxon>Micromonosporaceae</taxon>
        <taxon>Paractinoplanes</taxon>
    </lineage>
</organism>
<evidence type="ECO:0000313" key="1">
    <source>
        <dbReference type="EMBL" id="MCO8275542.1"/>
    </source>
</evidence>
<dbReference type="Proteomes" id="UP001523369">
    <property type="component" value="Unassembled WGS sequence"/>
</dbReference>
<sequence length="345" mass="35931">MPTDPAGAGPGTAAAHPDPVRLRRALRAHVEAGLHRPYTQATVLEALAGLDLEVSQGVALSSVTAVVRGARPGPVVLLQAGLDDLSTAALVGAARILTRHRVPAGSVVLLLPPGEEDGSDAGRVIGRRVVQAAGTAPSESYTFHGRSDDRVQGIFRSRAGTVMGATDTFSVIVRSMSDRNRLPVAARIITALEAMTTRRSGRVDPVTITTLAMAPDNRLSGTVVTFSEDIRTRTRLEISQLCTTIAQAYGMTAEVAFSGGRPTTLNDAAACEFVVGVVGETLGPRRFEPLPAPIVPAGDVCRVLAEVPGCHVFVDAAATDDAILADASLVLAEVARRSLERLTAG</sequence>
<comment type="caution">
    <text evidence="1">The sequence shown here is derived from an EMBL/GenBank/DDBJ whole genome shotgun (WGS) entry which is preliminary data.</text>
</comment>
<dbReference type="EMBL" id="JAMYJR010000038">
    <property type="protein sequence ID" value="MCO8275542.1"/>
    <property type="molecule type" value="Genomic_DNA"/>
</dbReference>
<dbReference type="RefSeq" id="WP_253241605.1">
    <property type="nucleotide sequence ID" value="NZ_JAMYJR010000038.1"/>
</dbReference>
<dbReference type="InterPro" id="IPR017439">
    <property type="entry name" value="Amidohydrolase"/>
</dbReference>
<dbReference type="PANTHER" id="PTHR11014:SF63">
    <property type="entry name" value="METALLOPEPTIDASE, PUTATIVE (AFU_ORTHOLOGUE AFUA_6G09600)-RELATED"/>
    <property type="match status" value="1"/>
</dbReference>
<dbReference type="InterPro" id="IPR002933">
    <property type="entry name" value="Peptidase_M20"/>
</dbReference>
<reference evidence="1 2" key="1">
    <citation type="submission" date="2022-06" db="EMBL/GenBank/DDBJ databases">
        <title>New Species of the Genus Actinoplanes, ActinopZanes ferrugineus.</title>
        <authorList>
            <person name="Ding P."/>
        </authorList>
    </citation>
    <scope>NUCLEOTIDE SEQUENCE [LARGE SCALE GENOMIC DNA]</scope>
    <source>
        <strain evidence="1 2">TRM88003</strain>
    </source>
</reference>
<dbReference type="Pfam" id="PF01546">
    <property type="entry name" value="Peptidase_M20"/>
    <property type="match status" value="1"/>
</dbReference>
<dbReference type="Gene3D" id="3.40.630.10">
    <property type="entry name" value="Zn peptidases"/>
    <property type="match status" value="2"/>
</dbReference>